<reference evidence="2" key="1">
    <citation type="submission" date="2021-06" db="EMBL/GenBank/DDBJ databases">
        <authorList>
            <person name="Kallberg Y."/>
            <person name="Tangrot J."/>
            <person name="Rosling A."/>
        </authorList>
    </citation>
    <scope>NUCLEOTIDE SEQUENCE</scope>
    <source>
        <strain evidence="2">MA453B</strain>
    </source>
</reference>
<dbReference type="OrthoDB" id="2401855at2759"/>
<dbReference type="EMBL" id="CAJVPY010041050">
    <property type="protein sequence ID" value="CAG8806289.1"/>
    <property type="molecule type" value="Genomic_DNA"/>
</dbReference>
<evidence type="ECO:0000256" key="1">
    <source>
        <dbReference type="SAM" id="Coils"/>
    </source>
</evidence>
<sequence>AQEVFNVVDGLTPEKANLIAEKIKLENVFETRKCMNKPLTKIEMQWLCVIIGRHLKFNINKIYFRVLEDPYFIFKVLYYLAITIAAVLEDSSYLDIDKVEEEFIKEVETLPEDVSVIDHSKASIDKSIFVEDNIVTFDQFIRYRIESLEQFINCFENQEKTPISRLRIEQNNYQSHITFLENQIKDLEARQFITCSENHKKIPISNQNKLQNHITFLENNIKDLEARNHEKEINLDEKINIKIKELIQLDNKKDKKTKELIQLDNKKDKKTKELIQLNIEIGNKKKELIELNEEFDLTKKNLKISKSAMKINEYHVENDIIRESTDNYDFESAVKEIRNEIDIKINSLDQKIQANVLEMKKIMNDQNTRWFKEFYKDFNLLNKKVQNTDLEIHKIKNQQKYIILTLI</sequence>
<comment type="caution">
    <text evidence="2">The sequence shown here is derived from an EMBL/GenBank/DDBJ whole genome shotgun (WGS) entry which is preliminary data.</text>
</comment>
<accession>A0A9N9PAK7</accession>
<organism evidence="2 3">
    <name type="scientific">Dentiscutata erythropus</name>
    <dbReference type="NCBI Taxonomy" id="1348616"/>
    <lineage>
        <taxon>Eukaryota</taxon>
        <taxon>Fungi</taxon>
        <taxon>Fungi incertae sedis</taxon>
        <taxon>Mucoromycota</taxon>
        <taxon>Glomeromycotina</taxon>
        <taxon>Glomeromycetes</taxon>
        <taxon>Diversisporales</taxon>
        <taxon>Gigasporaceae</taxon>
        <taxon>Dentiscutata</taxon>
    </lineage>
</organism>
<feature type="non-terminal residue" evidence="2">
    <location>
        <position position="1"/>
    </location>
</feature>
<dbReference type="Proteomes" id="UP000789405">
    <property type="component" value="Unassembled WGS sequence"/>
</dbReference>
<evidence type="ECO:0000313" key="3">
    <source>
        <dbReference type="Proteomes" id="UP000789405"/>
    </source>
</evidence>
<protein>
    <submittedName>
        <fullName evidence="2">14984_t:CDS:1</fullName>
    </submittedName>
</protein>
<dbReference type="AlphaFoldDB" id="A0A9N9PAK7"/>
<proteinExistence type="predicted"/>
<evidence type="ECO:0000313" key="2">
    <source>
        <dbReference type="EMBL" id="CAG8806289.1"/>
    </source>
</evidence>
<name>A0A9N9PAK7_9GLOM</name>
<keyword evidence="1" id="KW-0175">Coiled coil</keyword>
<keyword evidence="3" id="KW-1185">Reference proteome</keyword>
<gene>
    <name evidence="2" type="ORF">DERYTH_LOCUS24443</name>
</gene>
<feature type="coiled-coil region" evidence="1">
    <location>
        <begin position="163"/>
        <end position="294"/>
    </location>
</feature>
<feature type="non-terminal residue" evidence="2">
    <location>
        <position position="407"/>
    </location>
</feature>